<dbReference type="RefSeq" id="WP_379575524.1">
    <property type="nucleotide sequence ID" value="NZ_JBHUFV010000043.1"/>
</dbReference>
<dbReference type="SUPFAM" id="SSF55869">
    <property type="entry name" value="DNA topoisomerase I domain"/>
    <property type="match status" value="1"/>
</dbReference>
<protein>
    <recommendedName>
        <fullName evidence="2">DNA topoisomerase IB N-terminal domain-containing protein</fullName>
    </recommendedName>
</protein>
<accession>A0ABW4T229</accession>
<dbReference type="Gene3D" id="3.30.66.10">
    <property type="entry name" value="DNA topoisomerase I domain"/>
    <property type="match status" value="1"/>
</dbReference>
<proteinExistence type="predicted"/>
<feature type="region of interest" description="Disordered" evidence="1">
    <location>
        <begin position="89"/>
        <end position="110"/>
    </location>
</feature>
<comment type="caution">
    <text evidence="3">The sequence shown here is derived from an EMBL/GenBank/DDBJ whole genome shotgun (WGS) entry which is preliminary data.</text>
</comment>
<evidence type="ECO:0000313" key="3">
    <source>
        <dbReference type="EMBL" id="MFD1935407.1"/>
    </source>
</evidence>
<dbReference type="InterPro" id="IPR049331">
    <property type="entry name" value="Top1B_N_bact"/>
</dbReference>
<organism evidence="3 4">
    <name type="scientific">Nonomuraea mangrovi</name>
    <dbReference type="NCBI Taxonomy" id="2316207"/>
    <lineage>
        <taxon>Bacteria</taxon>
        <taxon>Bacillati</taxon>
        <taxon>Actinomycetota</taxon>
        <taxon>Actinomycetes</taxon>
        <taxon>Streptosporangiales</taxon>
        <taxon>Streptosporangiaceae</taxon>
        <taxon>Nonomuraea</taxon>
    </lineage>
</organism>
<sequence length="110" mass="11832">MRDPRVLGRIRALAIPPAWRQVWICRDPDVHLQAVGTDAAGRRQYRYHGVWRQEQDRIKFDRVTEMAERLPGSVGVCVSILGSGGWAGAGAGRGSVHAGSGVVSGGRSGV</sequence>
<dbReference type="EMBL" id="JBHUFV010000043">
    <property type="protein sequence ID" value="MFD1935407.1"/>
    <property type="molecule type" value="Genomic_DNA"/>
</dbReference>
<keyword evidence="4" id="KW-1185">Reference proteome</keyword>
<name>A0ABW4T229_9ACTN</name>
<evidence type="ECO:0000259" key="2">
    <source>
        <dbReference type="Pfam" id="PF21338"/>
    </source>
</evidence>
<evidence type="ECO:0000256" key="1">
    <source>
        <dbReference type="SAM" id="MobiDB-lite"/>
    </source>
</evidence>
<evidence type="ECO:0000313" key="4">
    <source>
        <dbReference type="Proteomes" id="UP001597368"/>
    </source>
</evidence>
<dbReference type="InterPro" id="IPR035447">
    <property type="entry name" value="DNA_topo_I_N_sf"/>
</dbReference>
<dbReference type="Proteomes" id="UP001597368">
    <property type="component" value="Unassembled WGS sequence"/>
</dbReference>
<reference evidence="4" key="1">
    <citation type="journal article" date="2019" name="Int. J. Syst. Evol. Microbiol.">
        <title>The Global Catalogue of Microorganisms (GCM) 10K type strain sequencing project: providing services to taxonomists for standard genome sequencing and annotation.</title>
        <authorList>
            <consortium name="The Broad Institute Genomics Platform"/>
            <consortium name="The Broad Institute Genome Sequencing Center for Infectious Disease"/>
            <person name="Wu L."/>
            <person name="Ma J."/>
        </authorList>
    </citation>
    <scope>NUCLEOTIDE SEQUENCE [LARGE SCALE GENOMIC DNA]</scope>
    <source>
        <strain evidence="4">ICMP 6774ER</strain>
    </source>
</reference>
<gene>
    <name evidence="3" type="ORF">ACFSKW_28420</name>
</gene>
<dbReference type="Pfam" id="PF21338">
    <property type="entry name" value="Top1B_N_bact"/>
    <property type="match status" value="1"/>
</dbReference>
<feature type="domain" description="DNA topoisomerase IB N-terminal" evidence="2">
    <location>
        <begin position="2"/>
        <end position="38"/>
    </location>
</feature>